<dbReference type="AlphaFoldDB" id="A0A1G2QEL1"/>
<feature type="transmembrane region" description="Helical" evidence="1">
    <location>
        <begin position="6"/>
        <end position="23"/>
    </location>
</feature>
<keyword evidence="1" id="KW-0812">Transmembrane</keyword>
<dbReference type="EMBL" id="MHTH01000006">
    <property type="protein sequence ID" value="OHA59035.1"/>
    <property type="molecule type" value="Genomic_DNA"/>
</dbReference>
<accession>A0A1G2QEL1</accession>
<organism evidence="2 3">
    <name type="scientific">Candidatus Vogelbacteria bacterium RIFOXYB1_FULL_42_16</name>
    <dbReference type="NCBI Taxonomy" id="1802436"/>
    <lineage>
        <taxon>Bacteria</taxon>
        <taxon>Candidatus Vogeliibacteriota</taxon>
    </lineage>
</organism>
<gene>
    <name evidence="2" type="ORF">A2370_00750</name>
</gene>
<evidence type="ECO:0000313" key="2">
    <source>
        <dbReference type="EMBL" id="OHA59035.1"/>
    </source>
</evidence>
<reference evidence="2 3" key="1">
    <citation type="journal article" date="2016" name="Nat. Commun.">
        <title>Thousands of microbial genomes shed light on interconnected biogeochemical processes in an aquifer system.</title>
        <authorList>
            <person name="Anantharaman K."/>
            <person name="Brown C.T."/>
            <person name="Hug L.A."/>
            <person name="Sharon I."/>
            <person name="Castelle C.J."/>
            <person name="Probst A.J."/>
            <person name="Thomas B.C."/>
            <person name="Singh A."/>
            <person name="Wilkins M.J."/>
            <person name="Karaoz U."/>
            <person name="Brodie E.L."/>
            <person name="Williams K.H."/>
            <person name="Hubbard S.S."/>
            <person name="Banfield J.F."/>
        </authorList>
    </citation>
    <scope>NUCLEOTIDE SEQUENCE [LARGE SCALE GENOMIC DNA]</scope>
</reference>
<protein>
    <submittedName>
        <fullName evidence="2">Uncharacterized protein</fullName>
    </submittedName>
</protein>
<keyword evidence="1" id="KW-0472">Membrane</keyword>
<sequence length="101" mass="11450">MKKYLLIAFIFSALVLLIVFVFFKKDSLSKKSATPLNKEILIESCHQTGGTWKEESNPCEPTCDYQRKKLKGEKLTCIALVVPNCECEKDKCWNGSSCEPL</sequence>
<keyword evidence="1" id="KW-1133">Transmembrane helix</keyword>
<comment type="caution">
    <text evidence="2">The sequence shown here is derived from an EMBL/GenBank/DDBJ whole genome shotgun (WGS) entry which is preliminary data.</text>
</comment>
<evidence type="ECO:0000256" key="1">
    <source>
        <dbReference type="SAM" id="Phobius"/>
    </source>
</evidence>
<dbReference type="Proteomes" id="UP000176222">
    <property type="component" value="Unassembled WGS sequence"/>
</dbReference>
<name>A0A1G2QEL1_9BACT</name>
<evidence type="ECO:0000313" key="3">
    <source>
        <dbReference type="Proteomes" id="UP000176222"/>
    </source>
</evidence>
<proteinExistence type="predicted"/>